<dbReference type="InterPro" id="IPR003661">
    <property type="entry name" value="HisK_dim/P_dom"/>
</dbReference>
<evidence type="ECO:0000256" key="9">
    <source>
        <dbReference type="ARBA" id="ARBA00022777"/>
    </source>
</evidence>
<keyword evidence="5" id="KW-0597">Phosphoprotein</keyword>
<protein>
    <recommendedName>
        <fullName evidence="3">histidine kinase</fullName>
        <ecNumber evidence="3">2.7.13.3</ecNumber>
    </recommendedName>
</protein>
<evidence type="ECO:0000256" key="3">
    <source>
        <dbReference type="ARBA" id="ARBA00012438"/>
    </source>
</evidence>
<dbReference type="SUPFAM" id="SSF103190">
    <property type="entry name" value="Sensory domain-like"/>
    <property type="match status" value="1"/>
</dbReference>
<dbReference type="PANTHER" id="PTHR43065">
    <property type="entry name" value="SENSOR HISTIDINE KINASE"/>
    <property type="match status" value="1"/>
</dbReference>
<dbReference type="InterPro" id="IPR004358">
    <property type="entry name" value="Sig_transdc_His_kin-like_C"/>
</dbReference>
<dbReference type="Pfam" id="PF02518">
    <property type="entry name" value="HATPase_c"/>
    <property type="match status" value="1"/>
</dbReference>
<evidence type="ECO:0000313" key="17">
    <source>
        <dbReference type="EMBL" id="SEN76635.1"/>
    </source>
</evidence>
<organism evidence="17 18">
    <name type="scientific">Roseovarius tolerans</name>
    <dbReference type="NCBI Taxonomy" id="74031"/>
    <lineage>
        <taxon>Bacteria</taxon>
        <taxon>Pseudomonadati</taxon>
        <taxon>Pseudomonadota</taxon>
        <taxon>Alphaproteobacteria</taxon>
        <taxon>Rhodobacterales</taxon>
        <taxon>Roseobacteraceae</taxon>
        <taxon>Roseovarius</taxon>
    </lineage>
</organism>
<dbReference type="EMBL" id="FOBO01000028">
    <property type="protein sequence ID" value="SEN76635.1"/>
    <property type="molecule type" value="Genomic_DNA"/>
</dbReference>
<evidence type="ECO:0000256" key="5">
    <source>
        <dbReference type="ARBA" id="ARBA00022553"/>
    </source>
</evidence>
<dbReference type="GO" id="GO:0005524">
    <property type="term" value="F:ATP binding"/>
    <property type="evidence" value="ECO:0007669"/>
    <property type="project" value="UniProtKB-KW"/>
</dbReference>
<evidence type="ECO:0000256" key="14">
    <source>
        <dbReference type="SAM" id="Coils"/>
    </source>
</evidence>
<accession>A0A1H8J842</accession>
<dbReference type="AlphaFoldDB" id="A0A1H8J842"/>
<dbReference type="SMART" id="SM00388">
    <property type="entry name" value="HisKA"/>
    <property type="match status" value="1"/>
</dbReference>
<dbReference type="InterPro" id="IPR036890">
    <property type="entry name" value="HATPase_C_sf"/>
</dbReference>
<feature type="coiled-coil region" evidence="14">
    <location>
        <begin position="304"/>
        <end position="352"/>
    </location>
</feature>
<dbReference type="PROSITE" id="PS50109">
    <property type="entry name" value="HIS_KIN"/>
    <property type="match status" value="1"/>
</dbReference>
<dbReference type="PIRSF" id="PIRSF036431">
    <property type="entry name" value="STHK_DctB"/>
    <property type="match status" value="1"/>
</dbReference>
<dbReference type="Gene3D" id="1.10.287.130">
    <property type="match status" value="1"/>
</dbReference>
<dbReference type="SMART" id="SM00387">
    <property type="entry name" value="HATPase_c"/>
    <property type="match status" value="1"/>
</dbReference>
<keyword evidence="7 15" id="KW-0812">Transmembrane</keyword>
<dbReference type="GO" id="GO:0000155">
    <property type="term" value="F:phosphorelay sensor kinase activity"/>
    <property type="evidence" value="ECO:0007669"/>
    <property type="project" value="InterPro"/>
</dbReference>
<evidence type="ECO:0000256" key="2">
    <source>
        <dbReference type="ARBA" id="ARBA00004651"/>
    </source>
</evidence>
<dbReference type="Gene3D" id="3.30.565.10">
    <property type="entry name" value="Histidine kinase-like ATPase, C-terminal domain"/>
    <property type="match status" value="1"/>
</dbReference>
<dbReference type="CDD" id="cd12914">
    <property type="entry name" value="PDC1_DGC_like"/>
    <property type="match status" value="1"/>
</dbReference>
<dbReference type="GO" id="GO:0005886">
    <property type="term" value="C:plasma membrane"/>
    <property type="evidence" value="ECO:0007669"/>
    <property type="project" value="UniProtKB-SubCell"/>
</dbReference>
<dbReference type="EC" id="2.7.13.3" evidence="3"/>
<evidence type="ECO:0000256" key="4">
    <source>
        <dbReference type="ARBA" id="ARBA00022475"/>
    </source>
</evidence>
<dbReference type="InterPro" id="IPR036097">
    <property type="entry name" value="HisK_dim/P_sf"/>
</dbReference>
<keyword evidence="13 15" id="KW-0472">Membrane</keyword>
<dbReference type="SUPFAM" id="SSF47384">
    <property type="entry name" value="Homodimeric domain of signal transducing histidine kinase"/>
    <property type="match status" value="1"/>
</dbReference>
<keyword evidence="11 15" id="KW-1133">Transmembrane helix</keyword>
<evidence type="ECO:0000256" key="11">
    <source>
        <dbReference type="ARBA" id="ARBA00022989"/>
    </source>
</evidence>
<feature type="domain" description="Histidine kinase" evidence="16">
    <location>
        <begin position="361"/>
        <end position="569"/>
    </location>
</feature>
<sequence>MRLTTTALAAVTALCVMIGVFWLSLSFFQSEEEAKARGRLSLYHSTVRSELERFSHLTYVLARDSHVIDTATGGPTGRLDRRLAAFAAQSGLDAIYLMRPDGMTIAASNAGRPGTFVGQDYSFRPYFQAAGAGLQGRFYGIGATTGLPGYFIADAVRDANGGVLGVIAIKLDLTDLEETWRRAGEQVLLANRDGVVLLSSDPDWRYRSLADLSADQRARIAQDRQFPGQDLAPLDWQPVEGARAMIDGVERIHLAASVAPHDWVLHYFADDSAAVTRSWLLTGLVMILAGAGFLVSQVRRTQRIGAALRRSEAEEAQLREANERLAVEIEERRTAERRLKRTQDELERASRLAALGQLAASVTHELGQPIAAMRNHLTAAEIGGQPAARVIPRITGIVDRMEGITRQLKFFARNDREEFGPVDLGAVVQAALALVEPNIDKVGVTTSLDAPGAPVLVRGNQLRLEQVLTNVLRNAVDAVEDCAERRIDITLGQGDRAGWVEVRDTGHGLGQARLDELQEPFVTTRESGRGMGLGLAISANIVKAHQGRFSADNLAQGGAMFRIEIPKEGMEEDLSAA</sequence>
<evidence type="ECO:0000256" key="8">
    <source>
        <dbReference type="ARBA" id="ARBA00022741"/>
    </source>
</evidence>
<proteinExistence type="predicted"/>
<dbReference type="Gene3D" id="3.30.450.20">
    <property type="entry name" value="PAS domain"/>
    <property type="match status" value="2"/>
</dbReference>
<evidence type="ECO:0000256" key="1">
    <source>
        <dbReference type="ARBA" id="ARBA00000085"/>
    </source>
</evidence>
<dbReference type="PANTHER" id="PTHR43065:SF46">
    <property type="entry name" value="C4-DICARBOXYLATE TRANSPORT SENSOR PROTEIN DCTB"/>
    <property type="match status" value="1"/>
</dbReference>
<dbReference type="InterPro" id="IPR033479">
    <property type="entry name" value="dCache_1"/>
</dbReference>
<dbReference type="CDD" id="cd00082">
    <property type="entry name" value="HisKA"/>
    <property type="match status" value="1"/>
</dbReference>
<dbReference type="Gene3D" id="6.10.250.3020">
    <property type="match status" value="1"/>
</dbReference>
<keyword evidence="12" id="KW-0902">Two-component regulatory system</keyword>
<dbReference type="PRINTS" id="PR00344">
    <property type="entry name" value="BCTRLSENSOR"/>
</dbReference>
<dbReference type="InterPro" id="IPR003594">
    <property type="entry name" value="HATPase_dom"/>
</dbReference>
<feature type="transmembrane region" description="Helical" evidence="15">
    <location>
        <begin position="7"/>
        <end position="28"/>
    </location>
</feature>
<evidence type="ECO:0000259" key="16">
    <source>
        <dbReference type="PROSITE" id="PS50109"/>
    </source>
</evidence>
<comment type="subcellular location">
    <subcellularLocation>
        <location evidence="2">Cell membrane</location>
        <topology evidence="2">Multi-pass membrane protein</topology>
    </subcellularLocation>
</comment>
<dbReference type="InterPro" id="IPR029151">
    <property type="entry name" value="Sensor-like_sf"/>
</dbReference>
<evidence type="ECO:0000256" key="12">
    <source>
        <dbReference type="ARBA" id="ARBA00023012"/>
    </source>
</evidence>
<keyword evidence="9 17" id="KW-0418">Kinase</keyword>
<evidence type="ECO:0000256" key="6">
    <source>
        <dbReference type="ARBA" id="ARBA00022679"/>
    </source>
</evidence>
<keyword evidence="8" id="KW-0547">Nucleotide-binding</keyword>
<dbReference type="SUPFAM" id="SSF55874">
    <property type="entry name" value="ATPase domain of HSP90 chaperone/DNA topoisomerase II/histidine kinase"/>
    <property type="match status" value="1"/>
</dbReference>
<evidence type="ECO:0000256" key="10">
    <source>
        <dbReference type="ARBA" id="ARBA00022840"/>
    </source>
</evidence>
<keyword evidence="10" id="KW-0067">ATP-binding</keyword>
<keyword evidence="4" id="KW-1003">Cell membrane</keyword>
<dbReference type="Pfam" id="PF02743">
    <property type="entry name" value="dCache_1"/>
    <property type="match status" value="1"/>
</dbReference>
<evidence type="ECO:0000256" key="7">
    <source>
        <dbReference type="ARBA" id="ARBA00022692"/>
    </source>
</evidence>
<dbReference type="Proteomes" id="UP000182160">
    <property type="component" value="Unassembled WGS sequence"/>
</dbReference>
<reference evidence="17 18" key="1">
    <citation type="submission" date="2016-10" db="EMBL/GenBank/DDBJ databases">
        <authorList>
            <person name="de Groot N.N."/>
        </authorList>
    </citation>
    <scope>NUCLEOTIDE SEQUENCE [LARGE SCALE GENOMIC DNA]</scope>
    <source>
        <strain evidence="17 18">DSM 11457</strain>
    </source>
</reference>
<evidence type="ECO:0000256" key="13">
    <source>
        <dbReference type="ARBA" id="ARBA00023136"/>
    </source>
</evidence>
<name>A0A1H8J842_9RHOB</name>
<keyword evidence="6" id="KW-0808">Transferase</keyword>
<evidence type="ECO:0000313" key="18">
    <source>
        <dbReference type="Proteomes" id="UP000182160"/>
    </source>
</evidence>
<comment type="catalytic activity">
    <reaction evidence="1">
        <text>ATP + protein L-histidine = ADP + protein N-phospho-L-histidine.</text>
        <dbReference type="EC" id="2.7.13.3"/>
    </reaction>
</comment>
<dbReference type="InterPro" id="IPR005467">
    <property type="entry name" value="His_kinase_dom"/>
</dbReference>
<dbReference type="RefSeq" id="WP_074788263.1">
    <property type="nucleotide sequence ID" value="NZ_FOBO01000028.1"/>
</dbReference>
<dbReference type="InterPro" id="IPR017055">
    <property type="entry name" value="Sig_transdc_His_kinase_DctB"/>
</dbReference>
<evidence type="ECO:0000256" key="15">
    <source>
        <dbReference type="SAM" id="Phobius"/>
    </source>
</evidence>
<gene>
    <name evidence="17" type="ORF">SAMN04488077_12823</name>
</gene>
<keyword evidence="14" id="KW-0175">Coiled coil</keyword>